<evidence type="ECO:0008006" key="4">
    <source>
        <dbReference type="Google" id="ProtNLM"/>
    </source>
</evidence>
<gene>
    <name evidence="2" type="ORF">ACFOZ4_11800</name>
</gene>
<dbReference type="EMBL" id="JBHSAY010000006">
    <property type="protein sequence ID" value="MFC4131287.1"/>
    <property type="molecule type" value="Genomic_DNA"/>
</dbReference>
<evidence type="ECO:0000313" key="2">
    <source>
        <dbReference type="EMBL" id="MFC4131287.1"/>
    </source>
</evidence>
<sequence length="125" mass="13030">MPVRRQIVVALALVLCGIGILALPAGLEGPRVIRFGPGHGPSLLDLVGIALVTPGGLWLLYVIFSRLAAVRLPSGALFGLGAGFGLGLGLTVASVFADFSAWWILGLSLVTLIEIFLIAGTWRRA</sequence>
<keyword evidence="1" id="KW-1133">Transmembrane helix</keyword>
<dbReference type="RefSeq" id="WP_253754680.1">
    <property type="nucleotide sequence ID" value="NZ_JAMZDZ010000001.1"/>
</dbReference>
<keyword evidence="3" id="KW-1185">Reference proteome</keyword>
<proteinExistence type="predicted"/>
<accession>A0ABV8LJZ2</accession>
<reference evidence="3" key="1">
    <citation type="journal article" date="2019" name="Int. J. Syst. Evol. Microbiol.">
        <title>The Global Catalogue of Microorganisms (GCM) 10K type strain sequencing project: providing services to taxonomists for standard genome sequencing and annotation.</title>
        <authorList>
            <consortium name="The Broad Institute Genomics Platform"/>
            <consortium name="The Broad Institute Genome Sequencing Center for Infectious Disease"/>
            <person name="Wu L."/>
            <person name="Ma J."/>
        </authorList>
    </citation>
    <scope>NUCLEOTIDE SEQUENCE [LARGE SCALE GENOMIC DNA]</scope>
    <source>
        <strain evidence="3">CGMCC 4.7289</strain>
    </source>
</reference>
<keyword evidence="1" id="KW-0472">Membrane</keyword>
<dbReference type="Proteomes" id="UP001595816">
    <property type="component" value="Unassembled WGS sequence"/>
</dbReference>
<name>A0ABV8LJZ2_9ACTN</name>
<protein>
    <recommendedName>
        <fullName evidence="4">DUF4345 domain-containing protein</fullName>
    </recommendedName>
</protein>
<organism evidence="2 3">
    <name type="scientific">Hamadaea flava</name>
    <dbReference type="NCBI Taxonomy" id="1742688"/>
    <lineage>
        <taxon>Bacteria</taxon>
        <taxon>Bacillati</taxon>
        <taxon>Actinomycetota</taxon>
        <taxon>Actinomycetes</taxon>
        <taxon>Micromonosporales</taxon>
        <taxon>Micromonosporaceae</taxon>
        <taxon>Hamadaea</taxon>
    </lineage>
</organism>
<feature type="transmembrane region" description="Helical" evidence="1">
    <location>
        <begin position="102"/>
        <end position="122"/>
    </location>
</feature>
<keyword evidence="1" id="KW-0812">Transmembrane</keyword>
<evidence type="ECO:0000313" key="3">
    <source>
        <dbReference type="Proteomes" id="UP001595816"/>
    </source>
</evidence>
<feature type="transmembrane region" description="Helical" evidence="1">
    <location>
        <begin position="76"/>
        <end position="96"/>
    </location>
</feature>
<feature type="transmembrane region" description="Helical" evidence="1">
    <location>
        <begin position="46"/>
        <end position="64"/>
    </location>
</feature>
<evidence type="ECO:0000256" key="1">
    <source>
        <dbReference type="SAM" id="Phobius"/>
    </source>
</evidence>
<comment type="caution">
    <text evidence="2">The sequence shown here is derived from an EMBL/GenBank/DDBJ whole genome shotgun (WGS) entry which is preliminary data.</text>
</comment>